<evidence type="ECO:0000256" key="8">
    <source>
        <dbReference type="ARBA" id="ARBA00022917"/>
    </source>
</evidence>
<dbReference type="FunFam" id="3.30.930.10:FF:000005">
    <property type="entry name" value="Histidine--tRNA ligase"/>
    <property type="match status" value="1"/>
</dbReference>
<dbReference type="EMBL" id="FODY01000001">
    <property type="protein sequence ID" value="SEO33664.1"/>
    <property type="molecule type" value="Genomic_DNA"/>
</dbReference>
<dbReference type="CDD" id="cd00773">
    <property type="entry name" value="HisRS-like_core"/>
    <property type="match status" value="1"/>
</dbReference>
<protein>
    <recommendedName>
        <fullName evidence="11">Histidine--tRNA ligase</fullName>
        <ecNumber evidence="11">6.1.1.21</ecNumber>
    </recommendedName>
    <alternativeName>
        <fullName evidence="11">Histidyl-tRNA synthetase</fullName>
        <shortName evidence="11">HisRS</shortName>
    </alternativeName>
</protein>
<keyword evidence="6 11" id="KW-0547">Nucleotide-binding</keyword>
<dbReference type="InterPro" id="IPR036621">
    <property type="entry name" value="Anticodon-bd_dom_sf"/>
</dbReference>
<dbReference type="InterPro" id="IPR004154">
    <property type="entry name" value="Anticodon-bd"/>
</dbReference>
<dbReference type="Gene3D" id="3.30.930.10">
    <property type="entry name" value="Bira Bifunctional Protein, Domain 2"/>
    <property type="match status" value="1"/>
</dbReference>
<dbReference type="PIRSF" id="PIRSF001549">
    <property type="entry name" value="His-tRNA_synth"/>
    <property type="match status" value="1"/>
</dbReference>
<accession>A0A1H8NVQ4</accession>
<dbReference type="Proteomes" id="UP000198847">
    <property type="component" value="Unassembled WGS sequence"/>
</dbReference>
<dbReference type="InterPro" id="IPR033656">
    <property type="entry name" value="HisRS_anticodon"/>
</dbReference>
<dbReference type="CDD" id="cd00859">
    <property type="entry name" value="HisRS_anticodon"/>
    <property type="match status" value="1"/>
</dbReference>
<feature type="binding site" evidence="12">
    <location>
        <position position="126"/>
    </location>
    <ligand>
        <name>L-histidine</name>
        <dbReference type="ChEBI" id="CHEBI:57595"/>
    </ligand>
</feature>
<dbReference type="PROSITE" id="PS50862">
    <property type="entry name" value="AA_TRNA_LIGASE_II"/>
    <property type="match status" value="1"/>
</dbReference>
<dbReference type="PANTHER" id="PTHR43707">
    <property type="entry name" value="HISTIDYL-TRNA SYNTHETASE"/>
    <property type="match status" value="1"/>
</dbReference>
<dbReference type="GO" id="GO:0005524">
    <property type="term" value="F:ATP binding"/>
    <property type="evidence" value="ECO:0007669"/>
    <property type="project" value="UniProtKB-UniRule"/>
</dbReference>
<evidence type="ECO:0000256" key="7">
    <source>
        <dbReference type="ARBA" id="ARBA00022840"/>
    </source>
</evidence>
<dbReference type="Gene3D" id="3.40.50.800">
    <property type="entry name" value="Anticodon-binding domain"/>
    <property type="match status" value="1"/>
</dbReference>
<comment type="subunit">
    <text evidence="3 11">Homodimer.</text>
</comment>
<dbReference type="OrthoDB" id="9800814at2"/>
<evidence type="ECO:0000256" key="10">
    <source>
        <dbReference type="ARBA" id="ARBA00047639"/>
    </source>
</evidence>
<feature type="binding site" evidence="12">
    <location>
        <position position="112"/>
    </location>
    <ligand>
        <name>L-histidine</name>
        <dbReference type="ChEBI" id="CHEBI:57595"/>
    </ligand>
</feature>
<feature type="binding site" evidence="12">
    <location>
        <position position="130"/>
    </location>
    <ligand>
        <name>L-histidine</name>
        <dbReference type="ChEBI" id="CHEBI:57595"/>
    </ligand>
</feature>
<dbReference type="Pfam" id="PF13393">
    <property type="entry name" value="tRNA-synt_His"/>
    <property type="match status" value="1"/>
</dbReference>
<evidence type="ECO:0000256" key="2">
    <source>
        <dbReference type="ARBA" id="ARBA00008226"/>
    </source>
</evidence>
<dbReference type="InterPro" id="IPR045864">
    <property type="entry name" value="aa-tRNA-synth_II/BPL/LPL"/>
</dbReference>
<dbReference type="GO" id="GO:0006427">
    <property type="term" value="P:histidyl-tRNA aminoacylation"/>
    <property type="evidence" value="ECO:0007669"/>
    <property type="project" value="UniProtKB-UniRule"/>
</dbReference>
<evidence type="ECO:0000256" key="5">
    <source>
        <dbReference type="ARBA" id="ARBA00022598"/>
    </source>
</evidence>
<evidence type="ECO:0000256" key="3">
    <source>
        <dbReference type="ARBA" id="ARBA00011738"/>
    </source>
</evidence>
<keyword evidence="7 11" id="KW-0067">ATP-binding</keyword>
<proteinExistence type="inferred from homology"/>
<feature type="binding site" evidence="12">
    <location>
        <begin position="261"/>
        <end position="262"/>
    </location>
    <ligand>
        <name>L-histidine</name>
        <dbReference type="ChEBI" id="CHEBI:57595"/>
    </ligand>
</feature>
<dbReference type="GO" id="GO:0016740">
    <property type="term" value="F:transferase activity"/>
    <property type="evidence" value="ECO:0007669"/>
    <property type="project" value="UniProtKB-ARBA"/>
</dbReference>
<dbReference type="InterPro" id="IPR041715">
    <property type="entry name" value="HisRS-like_core"/>
</dbReference>
<evidence type="ECO:0000313" key="15">
    <source>
        <dbReference type="Proteomes" id="UP000198847"/>
    </source>
</evidence>
<dbReference type="PANTHER" id="PTHR43707:SF1">
    <property type="entry name" value="HISTIDINE--TRNA LIGASE, MITOCHONDRIAL-RELATED"/>
    <property type="match status" value="1"/>
</dbReference>
<dbReference type="InterPro" id="IPR006195">
    <property type="entry name" value="aa-tRNA-synth_II"/>
</dbReference>
<dbReference type="RefSeq" id="WP_091743561.1">
    <property type="nucleotide sequence ID" value="NZ_FODY01000001.1"/>
</dbReference>
<evidence type="ECO:0000256" key="4">
    <source>
        <dbReference type="ARBA" id="ARBA00022490"/>
    </source>
</evidence>
<dbReference type="STRING" id="112903.SAMN04490178_101248"/>
<dbReference type="GO" id="GO:0004821">
    <property type="term" value="F:histidine-tRNA ligase activity"/>
    <property type="evidence" value="ECO:0007669"/>
    <property type="project" value="UniProtKB-UniRule"/>
</dbReference>
<comment type="similarity">
    <text evidence="2 11">Belongs to the class-II aminoacyl-tRNA synthetase family.</text>
</comment>
<dbReference type="Pfam" id="PF03129">
    <property type="entry name" value="HGTP_anticodon"/>
    <property type="match status" value="1"/>
</dbReference>
<feature type="binding site" evidence="12">
    <location>
        <begin position="81"/>
        <end position="83"/>
    </location>
    <ligand>
        <name>L-histidine</name>
        <dbReference type="ChEBI" id="CHEBI:57595"/>
    </ligand>
</feature>
<comment type="subcellular location">
    <subcellularLocation>
        <location evidence="1 11">Cytoplasm</location>
    </subcellularLocation>
</comment>
<evidence type="ECO:0000313" key="14">
    <source>
        <dbReference type="EMBL" id="SEO33664.1"/>
    </source>
</evidence>
<dbReference type="GO" id="GO:0005737">
    <property type="term" value="C:cytoplasm"/>
    <property type="evidence" value="ECO:0007669"/>
    <property type="project" value="UniProtKB-SubCell"/>
</dbReference>
<dbReference type="InterPro" id="IPR004516">
    <property type="entry name" value="HisRS/HisZ"/>
</dbReference>
<dbReference type="EC" id="6.1.1.21" evidence="11"/>
<dbReference type="NCBIfam" id="TIGR00442">
    <property type="entry name" value="hisS"/>
    <property type="match status" value="1"/>
</dbReference>
<keyword evidence="4 11" id="KW-0963">Cytoplasm</keyword>
<comment type="catalytic activity">
    <reaction evidence="10 11">
        <text>tRNA(His) + L-histidine + ATP = L-histidyl-tRNA(His) + AMP + diphosphate + H(+)</text>
        <dbReference type="Rhea" id="RHEA:17313"/>
        <dbReference type="Rhea" id="RHEA-COMP:9665"/>
        <dbReference type="Rhea" id="RHEA-COMP:9689"/>
        <dbReference type="ChEBI" id="CHEBI:15378"/>
        <dbReference type="ChEBI" id="CHEBI:30616"/>
        <dbReference type="ChEBI" id="CHEBI:33019"/>
        <dbReference type="ChEBI" id="CHEBI:57595"/>
        <dbReference type="ChEBI" id="CHEBI:78442"/>
        <dbReference type="ChEBI" id="CHEBI:78527"/>
        <dbReference type="ChEBI" id="CHEBI:456215"/>
        <dbReference type="EC" id="6.1.1.21"/>
    </reaction>
</comment>
<reference evidence="14 15" key="1">
    <citation type="submission" date="2016-10" db="EMBL/GenBank/DDBJ databases">
        <authorList>
            <person name="de Groot N.N."/>
        </authorList>
    </citation>
    <scope>NUCLEOTIDE SEQUENCE [LARGE SCALE GENOMIC DNA]</scope>
    <source>
        <strain evidence="14 15">DSM 13305</strain>
    </source>
</reference>
<dbReference type="SUPFAM" id="SSF52954">
    <property type="entry name" value="Class II aaRS ABD-related"/>
    <property type="match status" value="1"/>
</dbReference>
<dbReference type="AlphaFoldDB" id="A0A1H8NVQ4"/>
<evidence type="ECO:0000256" key="1">
    <source>
        <dbReference type="ARBA" id="ARBA00004496"/>
    </source>
</evidence>
<keyword evidence="9 11" id="KW-0030">Aminoacyl-tRNA synthetase</keyword>
<evidence type="ECO:0000256" key="12">
    <source>
        <dbReference type="PIRSR" id="PIRSR001549-1"/>
    </source>
</evidence>
<keyword evidence="8 11" id="KW-0648">Protein biosynthesis</keyword>
<evidence type="ECO:0000256" key="6">
    <source>
        <dbReference type="ARBA" id="ARBA00022741"/>
    </source>
</evidence>
<organism evidence="14 15">
    <name type="scientific">Propionispora vibrioides</name>
    <dbReference type="NCBI Taxonomy" id="112903"/>
    <lineage>
        <taxon>Bacteria</taxon>
        <taxon>Bacillati</taxon>
        <taxon>Bacillota</taxon>
        <taxon>Negativicutes</taxon>
        <taxon>Selenomonadales</taxon>
        <taxon>Sporomusaceae</taxon>
        <taxon>Propionispora</taxon>
    </lineage>
</organism>
<feature type="domain" description="Aminoacyl-transfer RNA synthetases class-II family profile" evidence="13">
    <location>
        <begin position="1"/>
        <end position="333"/>
    </location>
</feature>
<evidence type="ECO:0000256" key="9">
    <source>
        <dbReference type="ARBA" id="ARBA00023146"/>
    </source>
</evidence>
<dbReference type="HAMAP" id="MF_00127">
    <property type="entry name" value="His_tRNA_synth"/>
    <property type="match status" value="1"/>
</dbReference>
<dbReference type="InterPro" id="IPR015807">
    <property type="entry name" value="His-tRNA-ligase"/>
</dbReference>
<evidence type="ECO:0000259" key="13">
    <source>
        <dbReference type="PROSITE" id="PS50862"/>
    </source>
</evidence>
<dbReference type="SUPFAM" id="SSF55681">
    <property type="entry name" value="Class II aaRS and biotin synthetases"/>
    <property type="match status" value="1"/>
</dbReference>
<sequence>MLTTGPRGTKDILPDSSGYWQYIEKTARDVCRSFAYQEIRTPVFEHTELFLRGIGETTDIVEKEMYTFTDRGGRSLTLRPENTAATVRSFLENKLYAGPLPAKLFYMGPMFRYDRPQAGRYRQFHQFGIEALGAKGPAVDAEIIILAVTFFQRLGLNDLKLYINSVGCPECRPVYRKRLQDFLADKLPELCSDCQSRFDRNPMRILDCKKETCTNLSAGAPEVIDCLCDECREHFSQLKVLLTAAGIDYQLNPRLVRGLDYYTKTAFEIQYAPLGAQSAVCGGGRYDGLVAECGGQPTPGIGLAIGLERVMLALEKQKLLPDTTGDIDVFVAPMGKDMQSYAFRLLCDLRQTGLRADMDYMDRSIKAQLKHANKYPARYVAIVGEAEMADGKVMLKNMHSGEQELVAVADVTGKIQRETEE</sequence>
<keyword evidence="5 11" id="KW-0436">Ligase</keyword>
<name>A0A1H8NVQ4_9FIRM</name>
<feature type="binding site" evidence="12">
    <location>
        <position position="257"/>
    </location>
    <ligand>
        <name>L-histidine</name>
        <dbReference type="ChEBI" id="CHEBI:57595"/>
    </ligand>
</feature>
<dbReference type="GO" id="GO:0140096">
    <property type="term" value="F:catalytic activity, acting on a protein"/>
    <property type="evidence" value="ECO:0007669"/>
    <property type="project" value="UniProtKB-ARBA"/>
</dbReference>
<gene>
    <name evidence="11" type="primary">hisS</name>
    <name evidence="14" type="ORF">SAMN04490178_101248</name>
</gene>
<evidence type="ECO:0000256" key="11">
    <source>
        <dbReference type="HAMAP-Rule" id="MF_00127"/>
    </source>
</evidence>
<keyword evidence="15" id="KW-1185">Reference proteome</keyword>